<evidence type="ECO:0000259" key="10">
    <source>
        <dbReference type="PROSITE" id="PS51294"/>
    </source>
</evidence>
<feature type="domain" description="Myb-like" evidence="9">
    <location>
        <begin position="59"/>
        <end position="109"/>
    </location>
</feature>
<accession>A0AAW2Y837</accession>
<evidence type="ECO:0000259" key="9">
    <source>
        <dbReference type="PROSITE" id="PS50090"/>
    </source>
</evidence>
<dbReference type="CDD" id="cd00167">
    <property type="entry name" value="SANT"/>
    <property type="match status" value="2"/>
</dbReference>
<sequence>MENNISSGVRKGTWTPEEDALLKKCIEDYGEEKWHLVPIRAGLKRCRKSCRLRWLNYLKPDIKRSQFTTDEVDLIVRLHKLLGNRWSLIAGRLPGRTANDVKNFWNGHIEKTGRAKVEKIITRSNILKPRPRIPSNLKVRRPIETTDRVPPSDLVPIANNEGPDENYKQYPSTDESAECIRWWNNLLETSNMENVMADDLGKQTGESSGGLHDPDSTAILEGDGDEFFDLNIDVDFGELMRFDDEW</sequence>
<dbReference type="InterPro" id="IPR009057">
    <property type="entry name" value="Homeodomain-like_sf"/>
</dbReference>
<feature type="domain" description="HTH myb-type" evidence="10">
    <location>
        <begin position="6"/>
        <end position="62"/>
    </location>
</feature>
<gene>
    <name evidence="11" type="ORF">Slati_0081300</name>
</gene>
<keyword evidence="5" id="KW-0010">Activator</keyword>
<comment type="caution">
    <text evidence="11">The sequence shown here is derived from an EMBL/GenBank/DDBJ whole genome shotgun (WGS) entry which is preliminary data.</text>
</comment>
<dbReference type="InterPro" id="IPR001005">
    <property type="entry name" value="SANT/Myb"/>
</dbReference>
<feature type="domain" description="Myb-like" evidence="9">
    <location>
        <begin position="6"/>
        <end position="58"/>
    </location>
</feature>
<dbReference type="PANTHER" id="PTHR47999:SF24">
    <property type="entry name" value="TRANSCRIPTION FACTOR MYB90"/>
    <property type="match status" value="1"/>
</dbReference>
<evidence type="ECO:0000256" key="4">
    <source>
        <dbReference type="ARBA" id="ARBA00023125"/>
    </source>
</evidence>
<proteinExistence type="predicted"/>
<dbReference type="SUPFAM" id="SSF46689">
    <property type="entry name" value="Homeodomain-like"/>
    <property type="match status" value="1"/>
</dbReference>
<dbReference type="PROSITE" id="PS51294">
    <property type="entry name" value="HTH_MYB"/>
    <property type="match status" value="2"/>
</dbReference>
<evidence type="ECO:0000256" key="8">
    <source>
        <dbReference type="SAM" id="MobiDB-lite"/>
    </source>
</evidence>
<evidence type="ECO:0000256" key="2">
    <source>
        <dbReference type="ARBA" id="ARBA00022737"/>
    </source>
</evidence>
<organism evidence="11">
    <name type="scientific">Sesamum latifolium</name>
    <dbReference type="NCBI Taxonomy" id="2727402"/>
    <lineage>
        <taxon>Eukaryota</taxon>
        <taxon>Viridiplantae</taxon>
        <taxon>Streptophyta</taxon>
        <taxon>Embryophyta</taxon>
        <taxon>Tracheophyta</taxon>
        <taxon>Spermatophyta</taxon>
        <taxon>Magnoliopsida</taxon>
        <taxon>eudicotyledons</taxon>
        <taxon>Gunneridae</taxon>
        <taxon>Pentapetalae</taxon>
        <taxon>asterids</taxon>
        <taxon>lamiids</taxon>
        <taxon>Lamiales</taxon>
        <taxon>Pedaliaceae</taxon>
        <taxon>Sesamum</taxon>
    </lineage>
</organism>
<keyword evidence="3" id="KW-0805">Transcription regulation</keyword>
<comment type="subcellular location">
    <subcellularLocation>
        <location evidence="1">Nucleus</location>
    </subcellularLocation>
</comment>
<name>A0AAW2Y837_9LAMI</name>
<dbReference type="FunFam" id="1.10.10.60:FF:000218">
    <property type="entry name" value="Myb transcription factor"/>
    <property type="match status" value="1"/>
</dbReference>
<keyword evidence="7" id="KW-0539">Nucleus</keyword>
<dbReference type="PROSITE" id="PS50090">
    <property type="entry name" value="MYB_LIKE"/>
    <property type="match status" value="2"/>
</dbReference>
<dbReference type="GO" id="GO:0080090">
    <property type="term" value="P:regulation of primary metabolic process"/>
    <property type="evidence" value="ECO:0007669"/>
    <property type="project" value="UniProtKB-ARBA"/>
</dbReference>
<dbReference type="GO" id="GO:0003677">
    <property type="term" value="F:DNA binding"/>
    <property type="evidence" value="ECO:0007669"/>
    <property type="project" value="UniProtKB-KW"/>
</dbReference>
<dbReference type="GO" id="GO:0005634">
    <property type="term" value="C:nucleus"/>
    <property type="evidence" value="ECO:0007669"/>
    <property type="project" value="UniProtKB-SubCell"/>
</dbReference>
<reference evidence="11" key="2">
    <citation type="journal article" date="2024" name="Plant">
        <title>Genomic evolution and insights into agronomic trait innovations of Sesamum species.</title>
        <authorList>
            <person name="Miao H."/>
            <person name="Wang L."/>
            <person name="Qu L."/>
            <person name="Liu H."/>
            <person name="Sun Y."/>
            <person name="Le M."/>
            <person name="Wang Q."/>
            <person name="Wei S."/>
            <person name="Zheng Y."/>
            <person name="Lin W."/>
            <person name="Duan Y."/>
            <person name="Cao H."/>
            <person name="Xiong S."/>
            <person name="Wang X."/>
            <person name="Wei L."/>
            <person name="Li C."/>
            <person name="Ma Q."/>
            <person name="Ju M."/>
            <person name="Zhao R."/>
            <person name="Li G."/>
            <person name="Mu C."/>
            <person name="Tian Q."/>
            <person name="Mei H."/>
            <person name="Zhang T."/>
            <person name="Gao T."/>
            <person name="Zhang H."/>
        </authorList>
    </citation>
    <scope>NUCLEOTIDE SEQUENCE</scope>
    <source>
        <strain evidence="11">KEN1</strain>
    </source>
</reference>
<dbReference type="Pfam" id="PF00249">
    <property type="entry name" value="Myb_DNA-binding"/>
    <property type="match status" value="2"/>
</dbReference>
<dbReference type="EMBL" id="JACGWN010000001">
    <property type="protein sequence ID" value="KAL0461937.1"/>
    <property type="molecule type" value="Genomic_DNA"/>
</dbReference>
<feature type="domain" description="HTH myb-type" evidence="10">
    <location>
        <begin position="63"/>
        <end position="113"/>
    </location>
</feature>
<dbReference type="AlphaFoldDB" id="A0AAW2Y837"/>
<protein>
    <submittedName>
        <fullName evidence="11">Transcription factor</fullName>
    </submittedName>
</protein>
<keyword evidence="4" id="KW-0238">DNA-binding</keyword>
<keyword evidence="2" id="KW-0677">Repeat</keyword>
<evidence type="ECO:0000313" key="11">
    <source>
        <dbReference type="EMBL" id="KAL0461937.1"/>
    </source>
</evidence>
<keyword evidence="6" id="KW-0804">Transcription</keyword>
<dbReference type="InterPro" id="IPR015495">
    <property type="entry name" value="Myb_TF_plants"/>
</dbReference>
<dbReference type="Gene3D" id="1.10.10.60">
    <property type="entry name" value="Homeodomain-like"/>
    <property type="match status" value="2"/>
</dbReference>
<reference evidence="11" key="1">
    <citation type="submission" date="2020-06" db="EMBL/GenBank/DDBJ databases">
        <authorList>
            <person name="Li T."/>
            <person name="Hu X."/>
            <person name="Zhang T."/>
            <person name="Song X."/>
            <person name="Zhang H."/>
            <person name="Dai N."/>
            <person name="Sheng W."/>
            <person name="Hou X."/>
            <person name="Wei L."/>
        </authorList>
    </citation>
    <scope>NUCLEOTIDE SEQUENCE</scope>
    <source>
        <strain evidence="11">KEN1</strain>
        <tissue evidence="11">Leaf</tissue>
    </source>
</reference>
<dbReference type="PANTHER" id="PTHR47999">
    <property type="entry name" value="TRANSCRIPTION FACTOR MYB8-RELATED-RELATED"/>
    <property type="match status" value="1"/>
</dbReference>
<evidence type="ECO:0000256" key="3">
    <source>
        <dbReference type="ARBA" id="ARBA00023015"/>
    </source>
</evidence>
<dbReference type="InterPro" id="IPR017930">
    <property type="entry name" value="Myb_dom"/>
</dbReference>
<evidence type="ECO:0000256" key="1">
    <source>
        <dbReference type="ARBA" id="ARBA00004123"/>
    </source>
</evidence>
<feature type="region of interest" description="Disordered" evidence="8">
    <location>
        <begin position="148"/>
        <end position="171"/>
    </location>
</feature>
<evidence type="ECO:0000256" key="7">
    <source>
        <dbReference type="ARBA" id="ARBA00023242"/>
    </source>
</evidence>
<dbReference type="SMART" id="SM00717">
    <property type="entry name" value="SANT"/>
    <property type="match status" value="2"/>
</dbReference>
<evidence type="ECO:0000256" key="5">
    <source>
        <dbReference type="ARBA" id="ARBA00023159"/>
    </source>
</evidence>
<evidence type="ECO:0000256" key="6">
    <source>
        <dbReference type="ARBA" id="ARBA00023163"/>
    </source>
</evidence>